<gene>
    <name evidence="1" type="ORF">A9Q02_04500</name>
</gene>
<protein>
    <submittedName>
        <fullName evidence="1">Uncharacterized protein</fullName>
    </submittedName>
</protein>
<reference evidence="1 2" key="1">
    <citation type="submission" date="2016-05" db="EMBL/GenBank/DDBJ databases">
        <authorList>
            <person name="Lavstsen T."/>
            <person name="Jespersen J.S."/>
        </authorList>
    </citation>
    <scope>NUCLEOTIDE SEQUENCE [LARGE SCALE GENOMIC DNA]</scope>
    <source>
        <strain evidence="1 2">B7-9</strain>
    </source>
</reference>
<evidence type="ECO:0000313" key="2">
    <source>
        <dbReference type="Proteomes" id="UP000220922"/>
    </source>
</evidence>
<accession>A0A2H3KHD2</accession>
<dbReference type="Proteomes" id="UP000220922">
    <property type="component" value="Unassembled WGS sequence"/>
</dbReference>
<dbReference type="AlphaFoldDB" id="A0A2H3KHD2"/>
<comment type="caution">
    <text evidence="1">The sequence shown here is derived from an EMBL/GenBank/DDBJ whole genome shotgun (WGS) entry which is preliminary data.</text>
</comment>
<sequence length="63" mass="6967">MTLRASLALSALALPRTLALLNLLGRLFQRPTGLVKQKRVAQGRFATLRDPLLFVQEGLPLLE</sequence>
<organism evidence="1 2">
    <name type="scientific">Candidatus Chloroploca asiatica</name>
    <dbReference type="NCBI Taxonomy" id="1506545"/>
    <lineage>
        <taxon>Bacteria</taxon>
        <taxon>Bacillati</taxon>
        <taxon>Chloroflexota</taxon>
        <taxon>Chloroflexia</taxon>
        <taxon>Chloroflexales</taxon>
        <taxon>Chloroflexineae</taxon>
        <taxon>Oscillochloridaceae</taxon>
        <taxon>Candidatus Chloroploca</taxon>
    </lineage>
</organism>
<name>A0A2H3KHD2_9CHLR</name>
<proteinExistence type="predicted"/>
<keyword evidence="2" id="KW-1185">Reference proteome</keyword>
<dbReference type="EMBL" id="LYXE01000157">
    <property type="protein sequence ID" value="PDV97174.1"/>
    <property type="molecule type" value="Genomic_DNA"/>
</dbReference>
<evidence type="ECO:0000313" key="1">
    <source>
        <dbReference type="EMBL" id="PDV97174.1"/>
    </source>
</evidence>